<organism evidence="4 5">
    <name type="scientific">Parascardovia denticolens DSM 10105 = JCM 12538</name>
    <dbReference type="NCBI Taxonomy" id="864564"/>
    <lineage>
        <taxon>Bacteria</taxon>
        <taxon>Bacillati</taxon>
        <taxon>Actinomycetota</taxon>
        <taxon>Actinomycetes</taxon>
        <taxon>Bifidobacteriales</taxon>
        <taxon>Bifidobacteriaceae</taxon>
        <taxon>Parascardovia</taxon>
    </lineage>
</organism>
<dbReference type="EMBL" id="AEON01000001">
    <property type="protein sequence ID" value="EFT84165.1"/>
    <property type="molecule type" value="Genomic_DNA"/>
</dbReference>
<feature type="compositionally biased region" description="Low complexity" evidence="1">
    <location>
        <begin position="52"/>
        <end position="62"/>
    </location>
</feature>
<dbReference type="AlphaFoldDB" id="E6K053"/>
<sequence>MTNQYPDPAPTGQPQPQPMGQAGPMDQPRPQPALGQPNPAWQSQPEQPNPMNPMGQPQQPQPAADVDVTDMILPKTNNGFYDSLGMADSRYFVLGGMRQNLLKLIAYAGALLVLIGVFLPAVTVKANIGTTESMSVSLIKSKDGIDLGIVILILAVVAVVFTVLRKKIFTTIAFATSIAALVMTVICMAVEANQISQAKSALSAYGALASAAVSVVSGPGPWITLLGCLDMVVATLGLFLLDGQKRKALGLLGSLPTFSTRQASNQQPAFQQASFQQASYQPAQNQQAFARQASDPQAQSQPNAFQQQTPFMGETPEFNASEAATPAPGASGPLCPQCGAPVKSDSNFCTSCGASLKA</sequence>
<keyword evidence="2" id="KW-1133">Transmembrane helix</keyword>
<feature type="compositionally biased region" description="Pro residues" evidence="1">
    <location>
        <begin position="7"/>
        <end position="17"/>
    </location>
</feature>
<dbReference type="RefSeq" id="WP_006289860.1">
    <property type="nucleotide sequence ID" value="NZ_AP012333.1"/>
</dbReference>
<dbReference type="PATRIC" id="fig|864564.6.peg.542"/>
<feature type="transmembrane region" description="Helical" evidence="2">
    <location>
        <begin position="222"/>
        <end position="241"/>
    </location>
</feature>
<feature type="domain" description="Zinc-ribbon" evidence="3">
    <location>
        <begin position="335"/>
        <end position="356"/>
    </location>
</feature>
<dbReference type="Pfam" id="PF13240">
    <property type="entry name" value="Zn_Ribbon_1"/>
    <property type="match status" value="1"/>
</dbReference>
<feature type="compositionally biased region" description="Low complexity" evidence="1">
    <location>
        <begin position="18"/>
        <end position="28"/>
    </location>
</feature>
<keyword evidence="5" id="KW-1185">Reference proteome</keyword>
<comment type="caution">
    <text evidence="4">The sequence shown here is derived from an EMBL/GenBank/DDBJ whole genome shotgun (WGS) entry which is preliminary data.</text>
</comment>
<evidence type="ECO:0000256" key="2">
    <source>
        <dbReference type="SAM" id="Phobius"/>
    </source>
</evidence>
<keyword evidence="2" id="KW-0812">Transmembrane</keyword>
<dbReference type="InterPro" id="IPR026870">
    <property type="entry name" value="Zinc_ribbon_dom"/>
</dbReference>
<evidence type="ECO:0000313" key="4">
    <source>
        <dbReference type="EMBL" id="EFT84165.1"/>
    </source>
</evidence>
<feature type="region of interest" description="Disordered" evidence="1">
    <location>
        <begin position="1"/>
        <end position="63"/>
    </location>
</feature>
<feature type="region of interest" description="Disordered" evidence="1">
    <location>
        <begin position="285"/>
        <end position="304"/>
    </location>
</feature>
<keyword evidence="2" id="KW-0472">Membrane</keyword>
<feature type="transmembrane region" description="Helical" evidence="2">
    <location>
        <begin position="144"/>
        <end position="164"/>
    </location>
</feature>
<protein>
    <recommendedName>
        <fullName evidence="3">Zinc-ribbon domain-containing protein</fullName>
    </recommendedName>
</protein>
<reference evidence="4 5" key="1">
    <citation type="submission" date="2010-12" db="EMBL/GenBank/DDBJ databases">
        <authorList>
            <person name="Muzny D."/>
            <person name="Qin X."/>
            <person name="Buhay C."/>
            <person name="Dugan-Rocha S."/>
            <person name="Ding Y."/>
            <person name="Chen G."/>
            <person name="Hawes A."/>
            <person name="Holder M."/>
            <person name="Jhangiani S."/>
            <person name="Johnson A."/>
            <person name="Khan Z."/>
            <person name="Li Z."/>
            <person name="Liu W."/>
            <person name="Liu X."/>
            <person name="Perez L."/>
            <person name="Shen H."/>
            <person name="Wang Q."/>
            <person name="Watt J."/>
            <person name="Xi L."/>
            <person name="Xin Y."/>
            <person name="Zhou J."/>
            <person name="Deng J."/>
            <person name="Jiang H."/>
            <person name="Liu Y."/>
            <person name="Qu J."/>
            <person name="Song X.-Z."/>
            <person name="Zhang L."/>
            <person name="Villasana D."/>
            <person name="Johnson A."/>
            <person name="Liu J."/>
            <person name="Liyanage D."/>
            <person name="Lorensuhewa L."/>
            <person name="Robinson T."/>
            <person name="Song A."/>
            <person name="Song B.-B."/>
            <person name="Dinh H."/>
            <person name="Thornton R."/>
            <person name="Coyle M."/>
            <person name="Francisco L."/>
            <person name="Jackson L."/>
            <person name="Javaid M."/>
            <person name="Korchina V."/>
            <person name="Kovar C."/>
            <person name="Mata R."/>
            <person name="Mathew T."/>
            <person name="Ngo R."/>
            <person name="Nguyen L."/>
            <person name="Nguyen N."/>
            <person name="Okwuonu G."/>
            <person name="Ongeri F."/>
            <person name="Pham C."/>
            <person name="Simmons D."/>
            <person name="Wilczek-Boney K."/>
            <person name="Hale W."/>
            <person name="Jakkamsetti A."/>
            <person name="Pham P."/>
            <person name="Ruth R."/>
            <person name="San Lucas F."/>
            <person name="Warren J."/>
            <person name="Zhang J."/>
            <person name="Zhao Z."/>
            <person name="Zhou C."/>
            <person name="Zhu D."/>
            <person name="Lee S."/>
            <person name="Bess C."/>
            <person name="Blankenburg K."/>
            <person name="Forbes L."/>
            <person name="Fu Q."/>
            <person name="Gubbala S."/>
            <person name="Hirani K."/>
            <person name="Jayaseelan J.C."/>
            <person name="Lara F."/>
            <person name="Munidasa M."/>
            <person name="Palculict T."/>
            <person name="Patil S."/>
            <person name="Pu L.-L."/>
            <person name="Saada N."/>
            <person name="Tang L."/>
            <person name="Weissenberger G."/>
            <person name="Zhu Y."/>
            <person name="Hemphill L."/>
            <person name="Shang Y."/>
            <person name="Youmans B."/>
            <person name="Ayvaz T."/>
            <person name="Ross M."/>
            <person name="Santibanez J."/>
            <person name="Aqrawi P."/>
            <person name="Gross S."/>
            <person name="Joshi V."/>
            <person name="Fowler G."/>
            <person name="Nazareth L."/>
            <person name="Reid J."/>
            <person name="Worley K."/>
            <person name="Petrosino J."/>
            <person name="Highlander S."/>
            <person name="Gibbs R."/>
        </authorList>
    </citation>
    <scope>NUCLEOTIDE SEQUENCE [LARGE SCALE GENOMIC DNA]</scope>
    <source>
        <strain evidence="4 5">DSM 10105</strain>
    </source>
</reference>
<evidence type="ECO:0000313" key="5">
    <source>
        <dbReference type="Proteomes" id="UP000004946"/>
    </source>
</evidence>
<dbReference type="KEGG" id="pdo:PSDT_0492"/>
<evidence type="ECO:0000256" key="1">
    <source>
        <dbReference type="SAM" id="MobiDB-lite"/>
    </source>
</evidence>
<feature type="transmembrane region" description="Helical" evidence="2">
    <location>
        <begin position="104"/>
        <end position="124"/>
    </location>
</feature>
<feature type="transmembrane region" description="Helical" evidence="2">
    <location>
        <begin position="171"/>
        <end position="192"/>
    </location>
</feature>
<gene>
    <name evidence="4" type="ORF">HMPREF0620_1170</name>
</gene>
<dbReference type="HOGENOM" id="CLU_773497_0_0_11"/>
<accession>E6K053</accession>
<name>E6K053_PARDN</name>
<proteinExistence type="predicted"/>
<evidence type="ECO:0000259" key="3">
    <source>
        <dbReference type="Pfam" id="PF13240"/>
    </source>
</evidence>
<dbReference type="Proteomes" id="UP000004946">
    <property type="component" value="Chromosome"/>
</dbReference>